<evidence type="ECO:0000313" key="6">
    <source>
        <dbReference type="EMBL" id="NDV33534.1"/>
    </source>
</evidence>
<dbReference type="PROSITE" id="PS50110">
    <property type="entry name" value="RESPONSE_REGULATORY"/>
    <property type="match status" value="1"/>
</dbReference>
<protein>
    <recommendedName>
        <fullName evidence="7">Histidine kinase</fullName>
    </recommendedName>
</protein>
<dbReference type="InterPro" id="IPR003594">
    <property type="entry name" value="HATPase_dom"/>
</dbReference>
<evidence type="ECO:0000259" key="5">
    <source>
        <dbReference type="PROSITE" id="PS50110"/>
    </source>
</evidence>
<feature type="domain" description="Histidine kinase" evidence="4">
    <location>
        <begin position="3"/>
        <end position="225"/>
    </location>
</feature>
<evidence type="ECO:0008006" key="7">
    <source>
        <dbReference type="Google" id="ProtNLM"/>
    </source>
</evidence>
<dbReference type="PANTHER" id="PTHR45339:SF1">
    <property type="entry name" value="HYBRID SIGNAL TRANSDUCTION HISTIDINE KINASE J"/>
    <property type="match status" value="1"/>
</dbReference>
<keyword evidence="1 3" id="KW-0597">Phosphoprotein</keyword>
<dbReference type="PRINTS" id="PR00344">
    <property type="entry name" value="BCTRLSENSOR"/>
</dbReference>
<keyword evidence="2" id="KW-0902">Two-component regulatory system</keyword>
<dbReference type="SUPFAM" id="SSF47384">
    <property type="entry name" value="Homodimeric domain of signal transducing histidine kinase"/>
    <property type="match status" value="1"/>
</dbReference>
<dbReference type="InterPro" id="IPR011006">
    <property type="entry name" value="CheY-like_superfamily"/>
</dbReference>
<dbReference type="GO" id="GO:0000155">
    <property type="term" value="F:phosphorelay sensor kinase activity"/>
    <property type="evidence" value="ECO:0007669"/>
    <property type="project" value="InterPro"/>
</dbReference>
<dbReference type="SMART" id="SM00448">
    <property type="entry name" value="REC"/>
    <property type="match status" value="1"/>
</dbReference>
<dbReference type="SMART" id="SM00388">
    <property type="entry name" value="HisKA"/>
    <property type="match status" value="1"/>
</dbReference>
<dbReference type="SUPFAM" id="SSF52172">
    <property type="entry name" value="CheY-like"/>
    <property type="match status" value="1"/>
</dbReference>
<evidence type="ECO:0000256" key="2">
    <source>
        <dbReference type="ARBA" id="ARBA00023012"/>
    </source>
</evidence>
<dbReference type="AlphaFoldDB" id="A0A6B2L955"/>
<dbReference type="SUPFAM" id="SSF55874">
    <property type="entry name" value="ATPase domain of HSP90 chaperone/DNA topoisomerase II/histidine kinase"/>
    <property type="match status" value="1"/>
</dbReference>
<dbReference type="Pfam" id="PF00072">
    <property type="entry name" value="Response_reg"/>
    <property type="match status" value="1"/>
</dbReference>
<evidence type="ECO:0000259" key="4">
    <source>
        <dbReference type="PROSITE" id="PS50109"/>
    </source>
</evidence>
<dbReference type="Pfam" id="PF00512">
    <property type="entry name" value="HisKA"/>
    <property type="match status" value="1"/>
</dbReference>
<feature type="modified residue" description="4-aspartylphosphate" evidence="3">
    <location>
        <position position="289"/>
    </location>
</feature>
<organism evidence="6">
    <name type="scientific">Arcella intermedia</name>
    <dbReference type="NCBI Taxonomy" id="1963864"/>
    <lineage>
        <taxon>Eukaryota</taxon>
        <taxon>Amoebozoa</taxon>
        <taxon>Tubulinea</taxon>
        <taxon>Elardia</taxon>
        <taxon>Arcellinida</taxon>
        <taxon>Sphaerothecina</taxon>
        <taxon>Arcellidae</taxon>
        <taxon>Arcella</taxon>
    </lineage>
</organism>
<dbReference type="InterPro" id="IPR004358">
    <property type="entry name" value="Sig_transdc_His_kin-like_C"/>
</dbReference>
<proteinExistence type="predicted"/>
<dbReference type="SMART" id="SM00387">
    <property type="entry name" value="HATPase_c"/>
    <property type="match status" value="1"/>
</dbReference>
<name>A0A6B2L955_9EUKA</name>
<dbReference type="InterPro" id="IPR003661">
    <property type="entry name" value="HisK_dim/P_dom"/>
</dbReference>
<accession>A0A6B2L955</accession>
<dbReference type="PANTHER" id="PTHR45339">
    <property type="entry name" value="HYBRID SIGNAL TRANSDUCTION HISTIDINE KINASE J"/>
    <property type="match status" value="1"/>
</dbReference>
<dbReference type="CDD" id="cd16922">
    <property type="entry name" value="HATPase_EvgS-ArcB-TorS-like"/>
    <property type="match status" value="1"/>
</dbReference>
<dbReference type="Gene3D" id="3.40.50.2300">
    <property type="match status" value="1"/>
</dbReference>
<dbReference type="Pfam" id="PF02518">
    <property type="entry name" value="HATPase_c"/>
    <property type="match status" value="1"/>
</dbReference>
<dbReference type="CDD" id="cd17546">
    <property type="entry name" value="REC_hyHK_CKI1_RcsC-like"/>
    <property type="match status" value="1"/>
</dbReference>
<dbReference type="CDD" id="cd00082">
    <property type="entry name" value="HisKA"/>
    <property type="match status" value="1"/>
</dbReference>
<dbReference type="Gene3D" id="1.10.287.130">
    <property type="match status" value="1"/>
</dbReference>
<dbReference type="FunFam" id="3.30.565.10:FF:000010">
    <property type="entry name" value="Sensor histidine kinase RcsC"/>
    <property type="match status" value="1"/>
</dbReference>
<feature type="domain" description="Response regulatory" evidence="5">
    <location>
        <begin position="240"/>
        <end position="329"/>
    </location>
</feature>
<dbReference type="Gene3D" id="3.30.565.10">
    <property type="entry name" value="Histidine kinase-like ATPase, C-terminal domain"/>
    <property type="match status" value="1"/>
</dbReference>
<dbReference type="InterPro" id="IPR001789">
    <property type="entry name" value="Sig_transdc_resp-reg_receiver"/>
</dbReference>
<dbReference type="EMBL" id="GIBP01004565">
    <property type="protein sequence ID" value="NDV33534.1"/>
    <property type="molecule type" value="Transcribed_RNA"/>
</dbReference>
<dbReference type="PROSITE" id="PS50109">
    <property type="entry name" value="HIS_KIN"/>
    <property type="match status" value="1"/>
</dbReference>
<evidence type="ECO:0000256" key="3">
    <source>
        <dbReference type="PROSITE-ProRule" id="PRU00169"/>
    </source>
</evidence>
<reference evidence="6" key="1">
    <citation type="journal article" date="2020" name="J. Eukaryot. Microbiol.">
        <title>De novo Sequencing, Assembly and Annotation of the Transcriptome for the Free-Living Testate Amoeba Arcella intermedia.</title>
        <authorList>
            <person name="Ribeiro G.M."/>
            <person name="Porfirio-Sousa A.L."/>
            <person name="Maurer-Alcala X.X."/>
            <person name="Katz L.A."/>
            <person name="Lahr D.J.G."/>
        </authorList>
    </citation>
    <scope>NUCLEOTIDE SEQUENCE</scope>
</reference>
<dbReference type="InterPro" id="IPR036097">
    <property type="entry name" value="HisK_dim/P_sf"/>
</dbReference>
<dbReference type="InterPro" id="IPR036890">
    <property type="entry name" value="HATPase_C_sf"/>
</dbReference>
<evidence type="ECO:0000256" key="1">
    <source>
        <dbReference type="ARBA" id="ARBA00022553"/>
    </source>
</evidence>
<sequence>MRNMSHEFRTPMHIITGMTSLLLEREYLDSEERHYLSSIRASAECLLTLLNDVLDISQIEAGKFRLSDQPFNFHENINEIASLLKFQAERKNLQLICDIQAGMPVKVIGDPGRLRQIIINLVGNAIKFTASGKIMISFRYSDVTKNDFTLHCSVADTGRGIPADKLHSLFKVFSQVDATIHRDYGGTGLGLAISKNLVELMNGAISVESKENVGSTFSFHVKMKIDNQTNPQTFSISQLKILLVDDNKVVRLFAEKSMKKAGATVISAENGLEAVELLSKEKFDIVLMDIQMPVMDGLEATKIIRDPNSNVLDHHIPIIAMTASIEGTQ</sequence>
<dbReference type="InterPro" id="IPR005467">
    <property type="entry name" value="His_kinase_dom"/>
</dbReference>